<protein>
    <submittedName>
        <fullName evidence="1">Uncharacterized protein</fullName>
    </submittedName>
</protein>
<sequence length="168" mass="18716">MKSVMGATVILNTSPLLLFPAVNTVRPVFPVIHQQELAPKWVVYRTKNVPQMKPASIPNARNRVLFITPVLLTPSVLIRTMLRSVRVLRDLWAMDLCRACLWAVKSPPASTTRTVPQTDCVTVSIGSVSTPARRTRAGSMLYACRKTMAWTVSVRVDTRATRTLRACQ</sequence>
<evidence type="ECO:0000313" key="1">
    <source>
        <dbReference type="EMBL" id="CAG6769387.1"/>
    </source>
</evidence>
<name>A0A8D9ARM7_9HEMI</name>
<accession>A0A8D9ARM7</accession>
<reference evidence="1" key="1">
    <citation type="submission" date="2021-05" db="EMBL/GenBank/DDBJ databases">
        <authorList>
            <person name="Alioto T."/>
            <person name="Alioto T."/>
            <person name="Gomez Garrido J."/>
        </authorList>
    </citation>
    <scope>NUCLEOTIDE SEQUENCE</scope>
</reference>
<dbReference type="EMBL" id="HBUF01578803">
    <property type="protein sequence ID" value="CAG6769387.1"/>
    <property type="molecule type" value="Transcribed_RNA"/>
</dbReference>
<dbReference type="AlphaFoldDB" id="A0A8D9ARM7"/>
<proteinExistence type="predicted"/>
<dbReference type="EMBL" id="HBUF01578804">
    <property type="protein sequence ID" value="CAG6769392.1"/>
    <property type="molecule type" value="Transcribed_RNA"/>
</dbReference>
<organism evidence="1">
    <name type="scientific">Cacopsylla melanoneura</name>
    <dbReference type="NCBI Taxonomy" id="428564"/>
    <lineage>
        <taxon>Eukaryota</taxon>
        <taxon>Metazoa</taxon>
        <taxon>Ecdysozoa</taxon>
        <taxon>Arthropoda</taxon>
        <taxon>Hexapoda</taxon>
        <taxon>Insecta</taxon>
        <taxon>Pterygota</taxon>
        <taxon>Neoptera</taxon>
        <taxon>Paraneoptera</taxon>
        <taxon>Hemiptera</taxon>
        <taxon>Sternorrhyncha</taxon>
        <taxon>Psylloidea</taxon>
        <taxon>Psyllidae</taxon>
        <taxon>Psyllinae</taxon>
        <taxon>Cacopsylla</taxon>
    </lineage>
</organism>